<dbReference type="OrthoDB" id="9765786at2"/>
<dbReference type="KEGG" id="hcm:HCD_08140"/>
<evidence type="ECO:0000313" key="2">
    <source>
        <dbReference type="Proteomes" id="UP000005013"/>
    </source>
</evidence>
<organism evidence="1 2">
    <name type="scientific">Helicobacter cetorum (strain ATCC BAA-540 / CCUG 52418 / MIT 99-5656)</name>
    <dbReference type="NCBI Taxonomy" id="1163745"/>
    <lineage>
        <taxon>Bacteria</taxon>
        <taxon>Pseudomonadati</taxon>
        <taxon>Campylobacterota</taxon>
        <taxon>Epsilonproteobacteria</taxon>
        <taxon>Campylobacterales</taxon>
        <taxon>Helicobacteraceae</taxon>
        <taxon>Helicobacter</taxon>
    </lineage>
</organism>
<dbReference type="Proteomes" id="UP000005013">
    <property type="component" value="Chromosome"/>
</dbReference>
<reference evidence="1 2" key="1">
    <citation type="journal article" date="2013" name="PLoS ONE">
        <title>Sequence Divergence and Conservation in Genomes ofHelicobacter cetorum Strains from a Dolphin and a Whale.</title>
        <authorList>
            <person name="Kersulyte D."/>
            <person name="Rossi M."/>
            <person name="Berg D.E."/>
        </authorList>
    </citation>
    <scope>NUCLEOTIDE SEQUENCE [LARGE SCALE GENOMIC DNA]</scope>
    <source>
        <strain evidence="1 2">MIT 99-5656</strain>
    </source>
</reference>
<dbReference type="HOGENOM" id="CLU_048239_0_0_7"/>
<dbReference type="PATRIC" id="fig|1163745.3.peg.1727"/>
<dbReference type="EMBL" id="CP003481">
    <property type="protein sequence ID" value="AFI06612.1"/>
    <property type="molecule type" value="Genomic_DNA"/>
</dbReference>
<dbReference type="STRING" id="1163745.HCD_08140"/>
<gene>
    <name evidence="1" type="ordered locus">HCD_08140</name>
</gene>
<dbReference type="RefSeq" id="WP_014660077.1">
    <property type="nucleotide sequence ID" value="NC_017735.1"/>
</dbReference>
<dbReference type="AlphaFoldDB" id="I0EUJ3"/>
<protein>
    <submittedName>
        <fullName evidence="1">Metalloendopeptidase related membrane protein</fullName>
    </submittedName>
</protein>
<accession>I0EUJ3</accession>
<keyword evidence="2" id="KW-1185">Reference proteome</keyword>
<name>I0EUJ3_HELCM</name>
<sequence>MSLGFRILLLSVIVLVGYLIYNACITKPKALSFSLNDEEGVVNEPFFWDLEKPIKVKITAQKGVKSYMLKAVTEDNLVLYEKENLVLDKPKTLEVPLVKPEIMGLENKRITYEIEANDWSYANFFNGNKASFKREVSIDTTKPLITILSHSPSIAYGGSALVVFEAIDRNLSKVFVRVKKRDFEAFRLLDYQKRHIFVALVPWSYEIKDFKAFIVAKDKANNSSTTPLLLKRKTHHLKEKDIDIALLKNKILKQGIFQKKLSESNYEQALLEMLSTARQKDLANIEQMALKQGMFYSDFSSFQAFMPFNEPFKITGHFLESRRFLKDTQVLFKFFHLGVDLRPKKDLSLAFNNAYKRVFKGKLDFYGDSLLNCYGLGLCAFFTHLNPFSNDKEVLGNSGLRLAYGLHFGMLLQGVFVRPNEWLNQKWINTNIITPLEQARRILTKE</sequence>
<evidence type="ECO:0000313" key="1">
    <source>
        <dbReference type="EMBL" id="AFI06612.1"/>
    </source>
</evidence>
<proteinExistence type="predicted"/>
<dbReference type="eggNOG" id="COG0739">
    <property type="taxonomic scope" value="Bacteria"/>
</dbReference>